<keyword evidence="2" id="KW-0012">Acyltransferase</keyword>
<name>A0ABU8XD34_9BURK</name>
<dbReference type="CDD" id="cd04301">
    <property type="entry name" value="NAT_SF"/>
    <property type="match status" value="1"/>
</dbReference>
<comment type="caution">
    <text evidence="4">The sequence shown here is derived from an EMBL/GenBank/DDBJ whole genome shotgun (WGS) entry which is preliminary data.</text>
</comment>
<evidence type="ECO:0000313" key="5">
    <source>
        <dbReference type="Proteomes" id="UP001367030"/>
    </source>
</evidence>
<sequence>MKKATATKKKDDAAHSYPRIVDCNGTEVHIDLLRAGDEDELLAFAQSLPEHDLLFMSRDIGQPRVMKAWMRESVELRRMPSLVARANGKVVGCTALMHDDHSWSPHVGELRAVVSADARGLGLGRHLIQEGFVQALAVGLEKLVAQMTTDQRGAIALFESMGFRPEALLSGHVRDRSGRKHDIVVLSHDVAAAQGRMAVMGVGE</sequence>
<keyword evidence="5" id="KW-1185">Reference proteome</keyword>
<organism evidence="4 5">
    <name type="scientific">Variovorax robiniae</name>
    <dbReference type="NCBI Taxonomy" id="1836199"/>
    <lineage>
        <taxon>Bacteria</taxon>
        <taxon>Pseudomonadati</taxon>
        <taxon>Pseudomonadota</taxon>
        <taxon>Betaproteobacteria</taxon>
        <taxon>Burkholderiales</taxon>
        <taxon>Comamonadaceae</taxon>
        <taxon>Variovorax</taxon>
    </lineage>
</organism>
<accession>A0ABU8XD34</accession>
<feature type="domain" description="N-acetyltransferase" evidence="3">
    <location>
        <begin position="28"/>
        <end position="191"/>
    </location>
</feature>
<dbReference type="PROSITE" id="PS51186">
    <property type="entry name" value="GNAT"/>
    <property type="match status" value="1"/>
</dbReference>
<dbReference type="RefSeq" id="WP_340337812.1">
    <property type="nucleotide sequence ID" value="NZ_JBBKZS010000012.1"/>
</dbReference>
<evidence type="ECO:0000313" key="4">
    <source>
        <dbReference type="EMBL" id="MEJ8857741.1"/>
    </source>
</evidence>
<dbReference type="Proteomes" id="UP001367030">
    <property type="component" value="Unassembled WGS sequence"/>
</dbReference>
<evidence type="ECO:0000256" key="2">
    <source>
        <dbReference type="ARBA" id="ARBA00023315"/>
    </source>
</evidence>
<dbReference type="InterPro" id="IPR000182">
    <property type="entry name" value="GNAT_dom"/>
</dbReference>
<dbReference type="Gene3D" id="3.40.630.30">
    <property type="match status" value="1"/>
</dbReference>
<dbReference type="SUPFAM" id="SSF55729">
    <property type="entry name" value="Acyl-CoA N-acyltransferases (Nat)"/>
    <property type="match status" value="1"/>
</dbReference>
<proteinExistence type="predicted"/>
<protein>
    <submittedName>
        <fullName evidence="4">GNAT family N-acetyltransferase</fullName>
    </submittedName>
</protein>
<gene>
    <name evidence="4" type="ORF">WKW79_24430</name>
</gene>
<evidence type="ECO:0000256" key="1">
    <source>
        <dbReference type="ARBA" id="ARBA00022679"/>
    </source>
</evidence>
<dbReference type="Pfam" id="PF00583">
    <property type="entry name" value="Acetyltransf_1"/>
    <property type="match status" value="1"/>
</dbReference>
<keyword evidence="1" id="KW-0808">Transferase</keyword>
<dbReference type="InterPro" id="IPR050832">
    <property type="entry name" value="Bact_Acetyltransf"/>
</dbReference>
<evidence type="ECO:0000259" key="3">
    <source>
        <dbReference type="PROSITE" id="PS51186"/>
    </source>
</evidence>
<reference evidence="4 5" key="1">
    <citation type="submission" date="2024-03" db="EMBL/GenBank/DDBJ databases">
        <title>Novel species of the genus Variovorax.</title>
        <authorList>
            <person name="Liu Q."/>
            <person name="Xin Y.-H."/>
        </authorList>
    </citation>
    <scope>NUCLEOTIDE SEQUENCE [LARGE SCALE GENOMIC DNA]</scope>
    <source>
        <strain evidence="4 5">KACC 18901</strain>
    </source>
</reference>
<dbReference type="PANTHER" id="PTHR43877">
    <property type="entry name" value="AMINOALKYLPHOSPHONATE N-ACETYLTRANSFERASE-RELATED-RELATED"/>
    <property type="match status" value="1"/>
</dbReference>
<dbReference type="InterPro" id="IPR016181">
    <property type="entry name" value="Acyl_CoA_acyltransferase"/>
</dbReference>
<dbReference type="EMBL" id="JBBKZS010000012">
    <property type="protein sequence ID" value="MEJ8857741.1"/>
    <property type="molecule type" value="Genomic_DNA"/>
</dbReference>